<dbReference type="Gene3D" id="1.10.530.10">
    <property type="match status" value="1"/>
</dbReference>
<feature type="domain" description="Transglycosylase SLT" evidence="1">
    <location>
        <begin position="206"/>
        <end position="297"/>
    </location>
</feature>
<dbReference type="SUPFAM" id="SSF53955">
    <property type="entry name" value="Lysozyme-like"/>
    <property type="match status" value="1"/>
</dbReference>
<dbReference type="EMBL" id="PDTV01000004">
    <property type="protein sequence ID" value="PIE83399.1"/>
    <property type="molecule type" value="Genomic_DNA"/>
</dbReference>
<gene>
    <name evidence="2" type="ORF">CSA09_00530</name>
</gene>
<name>A0A2G6PGU4_9GAMM</name>
<evidence type="ECO:0000313" key="3">
    <source>
        <dbReference type="Proteomes" id="UP000229278"/>
    </source>
</evidence>
<proteinExistence type="predicted"/>
<dbReference type="InterPro" id="IPR023346">
    <property type="entry name" value="Lysozyme-like_dom_sf"/>
</dbReference>
<dbReference type="AlphaFoldDB" id="A0A2G6PGU4"/>
<dbReference type="CDD" id="cd16894">
    <property type="entry name" value="MltD-like"/>
    <property type="match status" value="1"/>
</dbReference>
<comment type="caution">
    <text evidence="2">The sequence shown here is derived from an EMBL/GenBank/DDBJ whole genome shotgun (WGS) entry which is preliminary data.</text>
</comment>
<accession>A0A2G6PGU4</accession>
<reference evidence="2 3" key="1">
    <citation type="submission" date="2017-10" db="EMBL/GenBank/DDBJ databases">
        <title>Novel microbial diversity and functional potential in the marine mammal oral microbiome.</title>
        <authorList>
            <person name="Dudek N.K."/>
            <person name="Sun C.L."/>
            <person name="Burstein D."/>
            <person name="Kantor R.S."/>
            <person name="Aliaga Goltsman D.S."/>
            <person name="Bik E.M."/>
            <person name="Thomas B.C."/>
            <person name="Banfield J.F."/>
            <person name="Relman D.A."/>
        </authorList>
    </citation>
    <scope>NUCLEOTIDE SEQUENCE [LARGE SCALE GENOMIC DNA]</scope>
    <source>
        <strain evidence="2">DOLJORAL78_50_517</strain>
    </source>
</reference>
<protein>
    <submittedName>
        <fullName evidence="2">Lytic transglycosylase</fullName>
    </submittedName>
</protein>
<evidence type="ECO:0000313" key="2">
    <source>
        <dbReference type="EMBL" id="PIE83399.1"/>
    </source>
</evidence>
<organism evidence="2 3">
    <name type="scientific">Candidatus Contendibacter odensensis</name>
    <dbReference type="NCBI Taxonomy" id="1400860"/>
    <lineage>
        <taxon>Bacteria</taxon>
        <taxon>Pseudomonadati</taxon>
        <taxon>Pseudomonadota</taxon>
        <taxon>Gammaproteobacteria</taxon>
        <taxon>Candidatus Competibacteraceae</taxon>
        <taxon>Candidatus Contendibacter</taxon>
    </lineage>
</organism>
<dbReference type="Proteomes" id="UP000229278">
    <property type="component" value="Unassembled WGS sequence"/>
</dbReference>
<evidence type="ECO:0000259" key="1">
    <source>
        <dbReference type="Pfam" id="PF01464"/>
    </source>
</evidence>
<sequence>MTVSGLSATLLSMNYLRERVPMRQLQLGFLAILATLLLAACATQPKPTHSPHPKPRSNDDVFFPAPYSLQPQVAFWRNVYAVWGRNKVVFYDNRHMDVIYEVITLPGPIISGYTPEQKQLLKARRKRLKNLLAQMEYKVAVGAPLSRVEQVLASRIRASSGGVRAIAGASKRLYRQRGLRERFKRGLEISGRYNAAFRQIFRKAGLPDDLAYLPHVESSFQNHAASSVGAAGMWQFMRSTARQYMTVNRAIDERLDPIIAAESAARYLGNAYSKLGSWPLAITSYNHGVGGMQRAKTAMGGDIARIVHYYSGRNFGFASRNFYTEFLAAREVARNHQRYFPEGIRFKAPLNQDRIRLRQTATADTVAAYYQVSLSSLNRINRAWRRAAKRGRVPLPAGSMVWLPAGTIDRLVRRGIAGRALALADPVATTRQRRRLR</sequence>
<dbReference type="Pfam" id="PF01464">
    <property type="entry name" value="SLT"/>
    <property type="match status" value="1"/>
</dbReference>
<dbReference type="InterPro" id="IPR008258">
    <property type="entry name" value="Transglycosylase_SLT_dom_1"/>
</dbReference>